<dbReference type="GO" id="GO:0006002">
    <property type="term" value="P:fructose 6-phosphate metabolic process"/>
    <property type="evidence" value="ECO:0007669"/>
    <property type="project" value="TreeGrafter"/>
</dbReference>
<evidence type="ECO:0000259" key="1">
    <source>
        <dbReference type="PROSITE" id="PS51464"/>
    </source>
</evidence>
<dbReference type="EMBL" id="BARS01023019">
    <property type="protein sequence ID" value="GAG06674.1"/>
    <property type="molecule type" value="Genomic_DNA"/>
</dbReference>
<dbReference type="GO" id="GO:0004360">
    <property type="term" value="F:glutamine-fructose-6-phosphate transaminase (isomerizing) activity"/>
    <property type="evidence" value="ECO:0007669"/>
    <property type="project" value="TreeGrafter"/>
</dbReference>
<comment type="caution">
    <text evidence="2">The sequence shown here is derived from an EMBL/GenBank/DDBJ whole genome shotgun (WGS) entry which is preliminary data.</text>
</comment>
<evidence type="ECO:0000313" key="2">
    <source>
        <dbReference type="EMBL" id="GAG06674.1"/>
    </source>
</evidence>
<protein>
    <recommendedName>
        <fullName evidence="1">SIS domain-containing protein</fullName>
    </recommendedName>
</protein>
<gene>
    <name evidence="2" type="ORF">S01H1_36710</name>
</gene>
<dbReference type="GO" id="GO:0006047">
    <property type="term" value="P:UDP-N-acetylglucosamine metabolic process"/>
    <property type="evidence" value="ECO:0007669"/>
    <property type="project" value="TreeGrafter"/>
</dbReference>
<sequence length="270" mass="30985">DDSMVVSDINAAMGLFPQELIYEKTLELRNLRGRQSEALEKLRETGATKKVINACKKQYQEEEDRLLKVFKVEVFPLDGEEIFARIGTSFEDGKLHRRVTITDFDGNSLPDVEPFFTVLSPPQIQKDFYGSFYETHLHEIPERLGEILRFYIPEEDALPQFDIRERLMRRRFGHGFSALKRVVLVGMGSAYNMGIIGKNFIQKLLPEMDVLVLRPVEVDDIQRVIVPDKDLVILLSWSSTTADMIQFAKELRAHNAVMIGITEKTFADMA</sequence>
<proteinExistence type="predicted"/>
<dbReference type="PANTHER" id="PTHR10937:SF0">
    <property type="entry name" value="GLUTAMINE--FRUCTOSE-6-PHOSPHATE TRANSAMINASE (ISOMERIZING)"/>
    <property type="match status" value="1"/>
</dbReference>
<dbReference type="PANTHER" id="PTHR10937">
    <property type="entry name" value="GLUCOSAMINE--FRUCTOSE-6-PHOSPHATE AMINOTRANSFERASE, ISOMERIZING"/>
    <property type="match status" value="1"/>
</dbReference>
<name>X0ULJ3_9ZZZZ</name>
<feature type="non-terminal residue" evidence="2">
    <location>
        <position position="270"/>
    </location>
</feature>
<dbReference type="InterPro" id="IPR001347">
    <property type="entry name" value="SIS_dom"/>
</dbReference>
<organism evidence="2">
    <name type="scientific">marine sediment metagenome</name>
    <dbReference type="NCBI Taxonomy" id="412755"/>
    <lineage>
        <taxon>unclassified sequences</taxon>
        <taxon>metagenomes</taxon>
        <taxon>ecological metagenomes</taxon>
    </lineage>
</organism>
<dbReference type="Pfam" id="PF01380">
    <property type="entry name" value="SIS"/>
    <property type="match status" value="1"/>
</dbReference>
<dbReference type="GO" id="GO:0005829">
    <property type="term" value="C:cytosol"/>
    <property type="evidence" value="ECO:0007669"/>
    <property type="project" value="TreeGrafter"/>
</dbReference>
<dbReference type="PROSITE" id="PS51464">
    <property type="entry name" value="SIS"/>
    <property type="match status" value="1"/>
</dbReference>
<dbReference type="GO" id="GO:0097367">
    <property type="term" value="F:carbohydrate derivative binding"/>
    <property type="evidence" value="ECO:0007669"/>
    <property type="project" value="InterPro"/>
</dbReference>
<dbReference type="GO" id="GO:0006487">
    <property type="term" value="P:protein N-linked glycosylation"/>
    <property type="evidence" value="ECO:0007669"/>
    <property type="project" value="TreeGrafter"/>
</dbReference>
<dbReference type="AlphaFoldDB" id="X0ULJ3"/>
<accession>X0ULJ3</accession>
<feature type="domain" description="SIS" evidence="1">
    <location>
        <begin position="168"/>
        <end position="270"/>
    </location>
</feature>
<dbReference type="SUPFAM" id="SSF53697">
    <property type="entry name" value="SIS domain"/>
    <property type="match status" value="1"/>
</dbReference>
<dbReference type="InterPro" id="IPR046348">
    <property type="entry name" value="SIS_dom_sf"/>
</dbReference>
<feature type="non-terminal residue" evidence="2">
    <location>
        <position position="1"/>
    </location>
</feature>
<dbReference type="Gene3D" id="3.40.50.10490">
    <property type="entry name" value="Glucose-6-phosphate isomerase like protein, domain 1"/>
    <property type="match status" value="1"/>
</dbReference>
<reference evidence="2" key="1">
    <citation type="journal article" date="2014" name="Front. Microbiol.">
        <title>High frequency of phylogenetically diverse reductive dehalogenase-homologous genes in deep subseafloor sedimentary metagenomes.</title>
        <authorList>
            <person name="Kawai M."/>
            <person name="Futagami T."/>
            <person name="Toyoda A."/>
            <person name="Takaki Y."/>
            <person name="Nishi S."/>
            <person name="Hori S."/>
            <person name="Arai W."/>
            <person name="Tsubouchi T."/>
            <person name="Morono Y."/>
            <person name="Uchiyama I."/>
            <person name="Ito T."/>
            <person name="Fujiyama A."/>
            <person name="Inagaki F."/>
            <person name="Takami H."/>
        </authorList>
    </citation>
    <scope>NUCLEOTIDE SEQUENCE</scope>
    <source>
        <strain evidence="2">Expedition CK06-06</strain>
    </source>
</reference>